<accession>A0A1E1F195</accession>
<dbReference type="KEGG" id="sclo:SCLO_1011920"/>
<evidence type="ECO:0000313" key="2">
    <source>
        <dbReference type="Proteomes" id="UP000218272"/>
    </source>
</evidence>
<proteinExistence type="predicted"/>
<dbReference type="Proteomes" id="UP000218272">
    <property type="component" value="Chromosome SCLO_1"/>
</dbReference>
<sequence>MSTLTDQILERMADGGTVARTDLPLDANYDSIGRALGDLVKTRKIVRVGRGRYRLARSGATKSSASIADLVEHRVRRSRRNVFLRRDFGEFGSYDAVGRALRQATRTGKLIQIDYGLYAKAAVSPFSGKPVPVVGIKRLAAEALGRLGKSVDPSSFDRAYNSGRSTQVPTGRTLAVKDRISRRIGYDGNYVVLERI</sequence>
<organism evidence="1 2">
    <name type="scientific">Sphingobium cloacae</name>
    <dbReference type="NCBI Taxonomy" id="120107"/>
    <lineage>
        <taxon>Bacteria</taxon>
        <taxon>Pseudomonadati</taxon>
        <taxon>Pseudomonadota</taxon>
        <taxon>Alphaproteobacteria</taxon>
        <taxon>Sphingomonadales</taxon>
        <taxon>Sphingomonadaceae</taxon>
        <taxon>Sphingobium</taxon>
    </lineage>
</organism>
<evidence type="ECO:0000313" key="1">
    <source>
        <dbReference type="EMBL" id="BAV64232.1"/>
    </source>
</evidence>
<gene>
    <name evidence="1" type="ORF">SCLO_1011920</name>
</gene>
<dbReference type="EMBL" id="AP017655">
    <property type="protein sequence ID" value="BAV64232.1"/>
    <property type="molecule type" value="Genomic_DNA"/>
</dbReference>
<protein>
    <recommendedName>
        <fullName evidence="3">S-adenosylhomocysteine hydrolase</fullName>
    </recommendedName>
</protein>
<keyword evidence="2" id="KW-1185">Reference proteome</keyword>
<evidence type="ECO:0008006" key="3">
    <source>
        <dbReference type="Google" id="ProtNLM"/>
    </source>
</evidence>
<reference evidence="1 2" key="1">
    <citation type="submission" date="2016-10" db="EMBL/GenBank/DDBJ databases">
        <title>Complete Genome Sequence of the Nonylphenol-Degrading Bacterium Sphingobium cloacae JCM 10874T.</title>
        <authorList>
            <person name="Ootsuka M."/>
            <person name="Nishizawa T."/>
            <person name="Ohta H."/>
        </authorList>
    </citation>
    <scope>NUCLEOTIDE SEQUENCE [LARGE SCALE GENOMIC DNA]</scope>
    <source>
        <strain evidence="1 2">JCM 10874</strain>
    </source>
</reference>
<name>A0A1E1F195_9SPHN</name>
<dbReference type="AlphaFoldDB" id="A0A1E1F195"/>
<dbReference type="OrthoDB" id="583588at2"/>